<organism evidence="1 2">
    <name type="scientific">Segatella copri</name>
    <dbReference type="NCBI Taxonomy" id="165179"/>
    <lineage>
        <taxon>Bacteria</taxon>
        <taxon>Pseudomonadati</taxon>
        <taxon>Bacteroidota</taxon>
        <taxon>Bacteroidia</taxon>
        <taxon>Bacteroidales</taxon>
        <taxon>Prevotellaceae</taxon>
        <taxon>Segatella</taxon>
    </lineage>
</organism>
<evidence type="ECO:0000313" key="1">
    <source>
        <dbReference type="EMBL" id="MCW4092238.1"/>
    </source>
</evidence>
<dbReference type="RefSeq" id="WP_264960101.1">
    <property type="nucleotide sequence ID" value="NZ_JAPDUQ010000003.1"/>
</dbReference>
<accession>A0AAW5TU58</accession>
<proteinExistence type="predicted"/>
<dbReference type="EMBL" id="JAPDUS010000002">
    <property type="protein sequence ID" value="MCW4092238.1"/>
    <property type="molecule type" value="Genomic_DNA"/>
</dbReference>
<dbReference type="AlphaFoldDB" id="A0AAW5TU58"/>
<evidence type="ECO:0000313" key="2">
    <source>
        <dbReference type="Proteomes" id="UP001209074"/>
    </source>
</evidence>
<gene>
    <name evidence="1" type="ORF">ONT05_01490</name>
</gene>
<dbReference type="Proteomes" id="UP001209074">
    <property type="component" value="Unassembled WGS sequence"/>
</dbReference>
<reference evidence="1" key="1">
    <citation type="submission" date="2022-11" db="EMBL/GenBank/DDBJ databases">
        <title>Genomic repertoires linked with pathogenic potency of arthritogenic Prevotella copri isolated from the gut of rheumatoid arthritis patients.</title>
        <authorList>
            <person name="Nii T."/>
            <person name="Maeda Y."/>
            <person name="Motooka D."/>
            <person name="Naito M."/>
            <person name="Matsumoto Y."/>
            <person name="Ogawa T."/>
            <person name="Oguro-Igashira E."/>
            <person name="Kishikawa T."/>
            <person name="Yamashita M."/>
            <person name="Koizumi S."/>
            <person name="Kurakawa T."/>
            <person name="Okumura R."/>
            <person name="Kayama H."/>
            <person name="Murakami M."/>
            <person name="Sakaguchi T."/>
            <person name="Das B."/>
            <person name="Nakamura S."/>
            <person name="Okada Y."/>
            <person name="Kumanogoh A."/>
            <person name="Takeda K."/>
        </authorList>
    </citation>
    <scope>NUCLEOTIDE SEQUENCE</scope>
    <source>
        <strain evidence="1">N016-13</strain>
    </source>
</reference>
<comment type="caution">
    <text evidence="1">The sequence shown here is derived from an EMBL/GenBank/DDBJ whole genome shotgun (WGS) entry which is preliminary data.</text>
</comment>
<protein>
    <submittedName>
        <fullName evidence="1">Uncharacterized protein</fullName>
    </submittedName>
</protein>
<name>A0AAW5TU58_9BACT</name>
<dbReference type="PROSITE" id="PS50096">
    <property type="entry name" value="IQ"/>
    <property type="match status" value="1"/>
</dbReference>
<sequence length="240" mass="28610">MTYEEFKQLAEHPQLRDVPAIFLLEVLETEELEEKKRSHYPKYKVNTYCPQAFTTTLEEAESLMHQDVLYRKKMKEEDDYPLDTFCYYISEIPMGLLHYDRECLSERVYDGEGKLIEYHDHVPSLYVFAPHYHVPLYLQRRFKGYLEKAEKKQKEEEEKDRIFRQAHDCSFSNKEQIEKSEKCGCFFCGEIFSPSEITDYLPDEPPTAECPFCHTDSVIGEASGFPITKDFLKKMKKRWF</sequence>